<name>A0A8I1KIC5_9HYPH</name>
<dbReference type="AlphaFoldDB" id="A0A8I1KIC5"/>
<dbReference type="PRINTS" id="PR00111">
    <property type="entry name" value="ABHYDROLASE"/>
</dbReference>
<organism evidence="2 3">
    <name type="scientific">Rhodomicrobium udaipurense</name>
    <dbReference type="NCBI Taxonomy" id="1202716"/>
    <lineage>
        <taxon>Bacteria</taxon>
        <taxon>Pseudomonadati</taxon>
        <taxon>Pseudomonadota</taxon>
        <taxon>Alphaproteobacteria</taxon>
        <taxon>Hyphomicrobiales</taxon>
        <taxon>Hyphomicrobiaceae</taxon>
        <taxon>Rhodomicrobium</taxon>
    </lineage>
</organism>
<dbReference type="PANTHER" id="PTHR43194">
    <property type="entry name" value="HYDROLASE ALPHA/BETA FOLD FAMILY"/>
    <property type="match status" value="1"/>
</dbReference>
<dbReference type="Pfam" id="PF12697">
    <property type="entry name" value="Abhydrolase_6"/>
    <property type="match status" value="1"/>
</dbReference>
<reference evidence="2 3" key="1">
    <citation type="submission" date="2020-12" db="EMBL/GenBank/DDBJ databases">
        <title>Revised draft genomes of Rhodomicrobium vannielii ATCC 17100 and Rhodomicrobium udaipurense JA643.</title>
        <authorList>
            <person name="Conners E.M."/>
            <person name="Davenport E.J."/>
            <person name="Bose A."/>
        </authorList>
    </citation>
    <scope>NUCLEOTIDE SEQUENCE [LARGE SCALE GENOMIC DNA]</scope>
    <source>
        <strain evidence="2 3">JA643</strain>
    </source>
</reference>
<dbReference type="InterPro" id="IPR029058">
    <property type="entry name" value="AB_hydrolase_fold"/>
</dbReference>
<dbReference type="RefSeq" id="WP_037232649.1">
    <property type="nucleotide sequence ID" value="NZ_JAEMUK010000006.1"/>
</dbReference>
<comment type="caution">
    <text evidence="2">The sequence shown here is derived from an EMBL/GenBank/DDBJ whole genome shotgun (WGS) entry which is preliminary data.</text>
</comment>
<dbReference type="SUPFAM" id="SSF53474">
    <property type="entry name" value="alpha/beta-Hydrolases"/>
    <property type="match status" value="1"/>
</dbReference>
<dbReference type="GO" id="GO:0016787">
    <property type="term" value="F:hydrolase activity"/>
    <property type="evidence" value="ECO:0007669"/>
    <property type="project" value="UniProtKB-KW"/>
</dbReference>
<keyword evidence="2" id="KW-0378">Hydrolase</keyword>
<evidence type="ECO:0000313" key="3">
    <source>
        <dbReference type="Proteomes" id="UP000623250"/>
    </source>
</evidence>
<proteinExistence type="predicted"/>
<protein>
    <submittedName>
        <fullName evidence="2">Alpha/beta hydrolase</fullName>
    </submittedName>
</protein>
<evidence type="ECO:0000259" key="1">
    <source>
        <dbReference type="Pfam" id="PF12697"/>
    </source>
</evidence>
<gene>
    <name evidence="2" type="ORF">JDN41_02830</name>
</gene>
<dbReference type="InterPro" id="IPR000073">
    <property type="entry name" value="AB_hydrolase_1"/>
</dbReference>
<keyword evidence="3" id="KW-1185">Reference proteome</keyword>
<dbReference type="EMBL" id="JAEMUK010000006">
    <property type="protein sequence ID" value="MBJ7542487.1"/>
    <property type="molecule type" value="Genomic_DNA"/>
</dbReference>
<dbReference type="InterPro" id="IPR050228">
    <property type="entry name" value="Carboxylesterase_BioH"/>
</dbReference>
<dbReference type="Gene3D" id="3.40.50.1820">
    <property type="entry name" value="alpha/beta hydrolase"/>
    <property type="match status" value="1"/>
</dbReference>
<feature type="domain" description="AB hydrolase-1" evidence="1">
    <location>
        <begin position="19"/>
        <end position="246"/>
    </location>
</feature>
<dbReference type="PANTHER" id="PTHR43194:SF2">
    <property type="entry name" value="PEROXISOMAL MEMBRANE PROTEIN LPX1"/>
    <property type="match status" value="1"/>
</dbReference>
<sequence>MTLELVRLPPAAPEKPVKLLFIHGICTGAWVWRQSFLPYFASLGYDVSALSLRGHGESEGRERVRSFGLRDFANDVEWAVKEIGGPVVIVGHSLGGGVVQNYVKRGGRAAGVVLMCAAPPHGLMRSSAELFIRNPTLFRELQRVLERGIRNANLDIIEDGLFAEPPSPQLRRLFFERMDDIAESASRQLYGFTPFAPLPWGMPKLMVIGCEKDEFVPPADVRLTAIYYGARSIIVKGGGHAIMMDSNWKDAAEPIAGWLAQEFRGAPGGAA</sequence>
<accession>A0A8I1KIC5</accession>
<dbReference type="Proteomes" id="UP000623250">
    <property type="component" value="Unassembled WGS sequence"/>
</dbReference>
<evidence type="ECO:0000313" key="2">
    <source>
        <dbReference type="EMBL" id="MBJ7542487.1"/>
    </source>
</evidence>